<sequence length="28" mass="2832">VPTDQAERDRIAGDLATTLFVEAGAGTG</sequence>
<dbReference type="EMBL" id="UINC01023961">
    <property type="protein sequence ID" value="SVA96684.1"/>
    <property type="molecule type" value="Genomic_DNA"/>
</dbReference>
<gene>
    <name evidence="1" type="ORF">METZ01_LOCUS149538</name>
</gene>
<dbReference type="AlphaFoldDB" id="A0A382A5J7"/>
<reference evidence="1" key="1">
    <citation type="submission" date="2018-05" db="EMBL/GenBank/DDBJ databases">
        <authorList>
            <person name="Lanie J.A."/>
            <person name="Ng W.-L."/>
            <person name="Kazmierczak K.M."/>
            <person name="Andrzejewski T.M."/>
            <person name="Davidsen T.M."/>
            <person name="Wayne K.J."/>
            <person name="Tettelin H."/>
            <person name="Glass J.I."/>
            <person name="Rusch D."/>
            <person name="Podicherti R."/>
            <person name="Tsui H.-C.T."/>
            <person name="Winkler M.E."/>
        </authorList>
    </citation>
    <scope>NUCLEOTIDE SEQUENCE</scope>
</reference>
<proteinExistence type="predicted"/>
<accession>A0A382A5J7</accession>
<feature type="non-terminal residue" evidence="1">
    <location>
        <position position="1"/>
    </location>
</feature>
<evidence type="ECO:0000313" key="1">
    <source>
        <dbReference type="EMBL" id="SVA96684.1"/>
    </source>
</evidence>
<feature type="non-terminal residue" evidence="1">
    <location>
        <position position="28"/>
    </location>
</feature>
<organism evidence="1">
    <name type="scientific">marine metagenome</name>
    <dbReference type="NCBI Taxonomy" id="408172"/>
    <lineage>
        <taxon>unclassified sequences</taxon>
        <taxon>metagenomes</taxon>
        <taxon>ecological metagenomes</taxon>
    </lineage>
</organism>
<protein>
    <submittedName>
        <fullName evidence="1">Uncharacterized protein</fullName>
    </submittedName>
</protein>
<name>A0A382A5J7_9ZZZZ</name>